<dbReference type="PANTHER" id="PTHR30055">
    <property type="entry name" value="HTH-TYPE TRANSCRIPTIONAL REGULATOR RUTR"/>
    <property type="match status" value="1"/>
</dbReference>
<feature type="DNA-binding region" description="H-T-H motif" evidence="4">
    <location>
        <begin position="35"/>
        <end position="54"/>
    </location>
</feature>
<dbReference type="AlphaFoldDB" id="A0A7G1KSI9"/>
<sequence>MAAPDRPMRADAVRTRKALVAAAAAVFAESGVDATTAEVAARAGIGKGTVFRHFPTKDDLLAAIVAAAVDELVADGERLAAHDDAAAALREFLYASAALNARNRALVDALDRADADRNPKIQAQVERLVATAEQLAARARRAGAVHPDVRGLDIVMLTCGIHHASAPLADEEPDVWERYVDIVFAGLREDQSFN</sequence>
<keyword evidence="1" id="KW-0805">Transcription regulation</keyword>
<dbReference type="GeneID" id="80348444"/>
<organism evidence="6 7">
    <name type="scientific">Nocardia wallacei</name>
    <dbReference type="NCBI Taxonomy" id="480035"/>
    <lineage>
        <taxon>Bacteria</taxon>
        <taxon>Bacillati</taxon>
        <taxon>Actinomycetota</taxon>
        <taxon>Actinomycetes</taxon>
        <taxon>Mycobacteriales</taxon>
        <taxon>Nocardiaceae</taxon>
        <taxon>Nocardia</taxon>
    </lineage>
</organism>
<dbReference type="InterPro" id="IPR049445">
    <property type="entry name" value="TetR_SbtR-like_C"/>
</dbReference>
<dbReference type="InterPro" id="IPR036271">
    <property type="entry name" value="Tet_transcr_reg_TetR-rel_C_sf"/>
</dbReference>
<dbReference type="PANTHER" id="PTHR30055:SF234">
    <property type="entry name" value="HTH-TYPE TRANSCRIPTIONAL REGULATOR BETI"/>
    <property type="match status" value="1"/>
</dbReference>
<keyword evidence="7" id="KW-1185">Reference proteome</keyword>
<dbReference type="PROSITE" id="PS50977">
    <property type="entry name" value="HTH_TETR_2"/>
    <property type="match status" value="1"/>
</dbReference>
<proteinExistence type="predicted"/>
<dbReference type="PRINTS" id="PR00455">
    <property type="entry name" value="HTHTETR"/>
</dbReference>
<dbReference type="Gene3D" id="1.10.357.10">
    <property type="entry name" value="Tetracycline Repressor, domain 2"/>
    <property type="match status" value="1"/>
</dbReference>
<keyword evidence="2 4" id="KW-0238">DNA-binding</keyword>
<dbReference type="PROSITE" id="PS01081">
    <property type="entry name" value="HTH_TETR_1"/>
    <property type="match status" value="1"/>
</dbReference>
<dbReference type="Pfam" id="PF21597">
    <property type="entry name" value="TetR_C_43"/>
    <property type="match status" value="1"/>
</dbReference>
<dbReference type="KEGG" id="nwl:NWFMUON74_39460"/>
<evidence type="ECO:0000313" key="6">
    <source>
        <dbReference type="EMBL" id="BCK56174.1"/>
    </source>
</evidence>
<evidence type="ECO:0000259" key="5">
    <source>
        <dbReference type="PROSITE" id="PS50977"/>
    </source>
</evidence>
<dbReference type="EMBL" id="AP023396">
    <property type="protein sequence ID" value="BCK56174.1"/>
    <property type="molecule type" value="Genomic_DNA"/>
</dbReference>
<dbReference type="InterPro" id="IPR001647">
    <property type="entry name" value="HTH_TetR"/>
</dbReference>
<evidence type="ECO:0000313" key="7">
    <source>
        <dbReference type="Proteomes" id="UP000516173"/>
    </source>
</evidence>
<dbReference type="InterPro" id="IPR023772">
    <property type="entry name" value="DNA-bd_HTH_TetR-type_CS"/>
</dbReference>
<name>A0A7G1KSI9_9NOCA</name>
<reference evidence="6 7" key="1">
    <citation type="submission" date="2020-08" db="EMBL/GenBank/DDBJ databases">
        <title>Genome Sequencing of Nocardia wallacei strain FMUON74 and assembly.</title>
        <authorList>
            <person name="Toyokawa M."/>
            <person name="Uesaka K."/>
        </authorList>
    </citation>
    <scope>NUCLEOTIDE SEQUENCE [LARGE SCALE GENOMIC DNA]</scope>
    <source>
        <strain evidence="6 7">FMUON74</strain>
    </source>
</reference>
<keyword evidence="3" id="KW-0804">Transcription</keyword>
<dbReference type="SUPFAM" id="SSF46689">
    <property type="entry name" value="Homeodomain-like"/>
    <property type="match status" value="1"/>
</dbReference>
<dbReference type="GO" id="GO:0003700">
    <property type="term" value="F:DNA-binding transcription factor activity"/>
    <property type="evidence" value="ECO:0007669"/>
    <property type="project" value="TreeGrafter"/>
</dbReference>
<dbReference type="RefSeq" id="WP_187683299.1">
    <property type="nucleotide sequence ID" value="NZ_AP023396.1"/>
</dbReference>
<dbReference type="SUPFAM" id="SSF48498">
    <property type="entry name" value="Tetracyclin repressor-like, C-terminal domain"/>
    <property type="match status" value="1"/>
</dbReference>
<dbReference type="Pfam" id="PF00440">
    <property type="entry name" value="TetR_N"/>
    <property type="match status" value="1"/>
</dbReference>
<evidence type="ECO:0000256" key="3">
    <source>
        <dbReference type="ARBA" id="ARBA00023163"/>
    </source>
</evidence>
<protein>
    <submittedName>
        <fullName evidence="6">TetR family transcriptional regulator</fullName>
    </submittedName>
</protein>
<dbReference type="InterPro" id="IPR050109">
    <property type="entry name" value="HTH-type_TetR-like_transc_reg"/>
</dbReference>
<evidence type="ECO:0000256" key="2">
    <source>
        <dbReference type="ARBA" id="ARBA00023125"/>
    </source>
</evidence>
<evidence type="ECO:0000256" key="1">
    <source>
        <dbReference type="ARBA" id="ARBA00023015"/>
    </source>
</evidence>
<dbReference type="GO" id="GO:0000976">
    <property type="term" value="F:transcription cis-regulatory region binding"/>
    <property type="evidence" value="ECO:0007669"/>
    <property type="project" value="TreeGrafter"/>
</dbReference>
<dbReference type="InterPro" id="IPR009057">
    <property type="entry name" value="Homeodomain-like_sf"/>
</dbReference>
<gene>
    <name evidence="6" type="ORF">NWFMUON74_39460</name>
</gene>
<evidence type="ECO:0000256" key="4">
    <source>
        <dbReference type="PROSITE-ProRule" id="PRU00335"/>
    </source>
</evidence>
<feature type="domain" description="HTH tetR-type" evidence="5">
    <location>
        <begin position="13"/>
        <end position="72"/>
    </location>
</feature>
<dbReference type="Proteomes" id="UP000516173">
    <property type="component" value="Chromosome"/>
</dbReference>
<accession>A0A7G1KSI9</accession>